<dbReference type="PANTHER" id="PTHR43600:SF2">
    <property type="entry name" value="F420-NON-REDUCING HYDROGENASE VHU SUBUNIT A"/>
    <property type="match status" value="1"/>
</dbReference>
<comment type="cofactor">
    <cofactor evidence="6">
        <name>Fe cation</name>
        <dbReference type="ChEBI" id="CHEBI:24875"/>
    </cofactor>
</comment>
<dbReference type="Gene3D" id="1.10.645.10">
    <property type="entry name" value="Cytochrome-c3 Hydrogenase, chain B"/>
    <property type="match status" value="1"/>
</dbReference>
<feature type="binding site" evidence="6">
    <location>
        <position position="444"/>
    </location>
    <ligand>
        <name>Mg(2+)</name>
        <dbReference type="ChEBI" id="CHEBI:18420"/>
    </ligand>
</feature>
<dbReference type="InterPro" id="IPR029014">
    <property type="entry name" value="NiFe-Hase_large"/>
</dbReference>
<organism evidence="7">
    <name type="scientific">Candidatus Kentrum sp. FW</name>
    <dbReference type="NCBI Taxonomy" id="2126338"/>
    <lineage>
        <taxon>Bacteria</taxon>
        <taxon>Pseudomonadati</taxon>
        <taxon>Pseudomonadota</taxon>
        <taxon>Gammaproteobacteria</taxon>
        <taxon>Candidatus Kentrum</taxon>
    </lineage>
</organism>
<evidence type="ECO:0000256" key="5">
    <source>
        <dbReference type="ARBA" id="ARBA00023002"/>
    </source>
</evidence>
<keyword evidence="6" id="KW-0460">Magnesium</keyword>
<dbReference type="PANTHER" id="PTHR43600">
    <property type="entry name" value="COENZYME F420 HYDROGENASE, SUBUNIT ALPHA"/>
    <property type="match status" value="1"/>
</dbReference>
<evidence type="ECO:0000256" key="2">
    <source>
        <dbReference type="ARBA" id="ARBA00009292"/>
    </source>
</evidence>
<keyword evidence="3 6" id="KW-0533">Nickel</keyword>
<feature type="binding site" evidence="6">
    <location>
        <position position="65"/>
    </location>
    <ligand>
        <name>Fe cation</name>
        <dbReference type="ChEBI" id="CHEBI:24875"/>
    </ligand>
</feature>
<dbReference type="AlphaFoldDB" id="A0A450TD03"/>
<dbReference type="PROSITE" id="PS00508">
    <property type="entry name" value="NI_HGENASE_L_2"/>
    <property type="match status" value="1"/>
</dbReference>
<feature type="binding site" evidence="6">
    <location>
        <position position="62"/>
    </location>
    <ligand>
        <name>Mg(2+)</name>
        <dbReference type="ChEBI" id="CHEBI:18420"/>
    </ligand>
</feature>
<sequence>MPRTIQIDPITRIEGHARVEVDIDDNNEVTSTVFKVMDFRGWETFLRGTRVEMMPSITPRICGTCSVSHHLASAKAVDSVFGVTPPRPAVLLRYALNLAGYLHSHSVHIFALAGPDLLLGIDADPAKRNIMGLIEANPTVAKKALELRAISTRIIEAIGGRGIHPVSAVAGGMAASLPREKRDQLKRQAEKGLALCTELFHALKDPLMGNVEFVESLPLSTHYLGLVNDGMLDFYQGALCLTAPDGEKFTFSEADWTDHLVEETTPASYAKFVLCRKDGNDTGVPYRVGPLARVNCCDGIDTPFADAELQEFRKMAGFPAHQTVFYHITRLIELLHAAEKLVELLDDNDICGTDVRTLPDRAPGQGTGILEAPRGVLIHDYQVNEGGIVEDLNLIVATQQNIPGINATVDLSVRNYLEKPDEVLLNSIEFGIRCYDPCLSCATHRLGEMKLEVVVRHGEEIVRTAKRV</sequence>
<feature type="binding site" evidence="6">
    <location>
        <position position="441"/>
    </location>
    <ligand>
        <name>Fe cation</name>
        <dbReference type="ChEBI" id="CHEBI:24875"/>
    </ligand>
</feature>
<evidence type="ECO:0000256" key="6">
    <source>
        <dbReference type="PIRSR" id="PIRSR601501-1"/>
    </source>
</evidence>
<comment type="similarity">
    <text evidence="2">Belongs to the [NiFe]/[NiFeSe] hydrogenase large subunit family.</text>
</comment>
<evidence type="ECO:0000256" key="3">
    <source>
        <dbReference type="ARBA" id="ARBA00022596"/>
    </source>
</evidence>
<gene>
    <name evidence="7" type="ORF">BECKFW1821C_GA0114237_100650</name>
</gene>
<proteinExistence type="inferred from homology"/>
<evidence type="ECO:0000313" key="7">
    <source>
        <dbReference type="EMBL" id="VFJ64809.1"/>
    </source>
</evidence>
<accession>A0A450TD03</accession>
<dbReference type="Pfam" id="PF00374">
    <property type="entry name" value="NiFeSe_Hases"/>
    <property type="match status" value="2"/>
</dbReference>
<keyword evidence="6" id="KW-0408">Iron</keyword>
<comment type="cofactor">
    <cofactor evidence="1 6">
        <name>Ni(2+)</name>
        <dbReference type="ChEBI" id="CHEBI:49786"/>
    </cofactor>
</comment>
<evidence type="ECO:0000256" key="1">
    <source>
        <dbReference type="ARBA" id="ARBA00001967"/>
    </source>
</evidence>
<protein>
    <submittedName>
        <fullName evidence="7">F420-non-reducing hydrogenase large subunit</fullName>
    </submittedName>
</protein>
<dbReference type="SUPFAM" id="SSF56762">
    <property type="entry name" value="HydB/Nqo4-like"/>
    <property type="match status" value="1"/>
</dbReference>
<keyword evidence="5" id="KW-0560">Oxidoreductase</keyword>
<name>A0A450TD03_9GAMM</name>
<reference evidence="7" key="1">
    <citation type="submission" date="2019-02" db="EMBL/GenBank/DDBJ databases">
        <authorList>
            <person name="Gruber-Vodicka R. H."/>
            <person name="Seah K. B. B."/>
        </authorList>
    </citation>
    <scope>NUCLEOTIDE SEQUENCE</scope>
    <source>
        <strain evidence="7">BECK_BZ131</strain>
    </source>
</reference>
<dbReference type="InterPro" id="IPR001501">
    <property type="entry name" value="Ni-dep_hyd_lsu"/>
</dbReference>
<keyword evidence="4 6" id="KW-0479">Metal-binding</keyword>
<dbReference type="GO" id="GO:0008901">
    <property type="term" value="F:ferredoxin hydrogenase activity"/>
    <property type="evidence" value="ECO:0007669"/>
    <property type="project" value="InterPro"/>
</dbReference>
<feature type="binding site" evidence="6">
    <location>
        <position position="65"/>
    </location>
    <ligand>
        <name>Ni(2+)</name>
        <dbReference type="ChEBI" id="CHEBI:49786"/>
    </ligand>
</feature>
<feature type="binding site" evidence="6">
    <location>
        <position position="394"/>
    </location>
    <ligand>
        <name>Mg(2+)</name>
        <dbReference type="ChEBI" id="CHEBI:18420"/>
    </ligand>
</feature>
<dbReference type="EMBL" id="CAADFE010000006">
    <property type="protein sequence ID" value="VFJ64809.1"/>
    <property type="molecule type" value="Genomic_DNA"/>
</dbReference>
<dbReference type="GO" id="GO:0016151">
    <property type="term" value="F:nickel cation binding"/>
    <property type="evidence" value="ECO:0007669"/>
    <property type="project" value="InterPro"/>
</dbReference>
<feature type="binding site" evidence="6">
    <location>
        <position position="438"/>
    </location>
    <ligand>
        <name>Ni(2+)</name>
        <dbReference type="ChEBI" id="CHEBI:49786"/>
    </ligand>
</feature>
<evidence type="ECO:0000256" key="4">
    <source>
        <dbReference type="ARBA" id="ARBA00022723"/>
    </source>
</evidence>
<dbReference type="InterPro" id="IPR018194">
    <property type="entry name" value="Ni-dep_hyd_lsu_Ni_BS"/>
</dbReference>
<feature type="binding site" evidence="6">
    <location>
        <position position="43"/>
    </location>
    <ligand>
        <name>Mg(2+)</name>
        <dbReference type="ChEBI" id="CHEBI:18420"/>
    </ligand>
</feature>